<name>A0A9Q0YCP9_HOLLE</name>
<evidence type="ECO:0000313" key="1">
    <source>
        <dbReference type="EMBL" id="KAJ8020393.1"/>
    </source>
</evidence>
<accession>A0A9Q0YCP9</accession>
<dbReference type="EMBL" id="JAIZAY010000022">
    <property type="protein sequence ID" value="KAJ8020393.1"/>
    <property type="molecule type" value="Genomic_DNA"/>
</dbReference>
<reference evidence="1" key="1">
    <citation type="submission" date="2021-10" db="EMBL/GenBank/DDBJ databases">
        <title>Tropical sea cucumber genome reveals ecological adaptation and Cuvierian tubules defense mechanism.</title>
        <authorList>
            <person name="Chen T."/>
        </authorList>
    </citation>
    <scope>NUCLEOTIDE SEQUENCE</scope>
    <source>
        <strain evidence="1">Nanhai2018</strain>
        <tissue evidence="1">Muscle</tissue>
    </source>
</reference>
<evidence type="ECO:0000313" key="2">
    <source>
        <dbReference type="Proteomes" id="UP001152320"/>
    </source>
</evidence>
<proteinExistence type="predicted"/>
<dbReference type="OrthoDB" id="1917519at2759"/>
<gene>
    <name evidence="1" type="ORF">HOLleu_39975</name>
</gene>
<comment type="caution">
    <text evidence="1">The sequence shown here is derived from an EMBL/GenBank/DDBJ whole genome shotgun (WGS) entry which is preliminary data.</text>
</comment>
<dbReference type="Proteomes" id="UP001152320">
    <property type="component" value="Chromosome 22"/>
</dbReference>
<keyword evidence="2" id="KW-1185">Reference proteome</keyword>
<dbReference type="AlphaFoldDB" id="A0A9Q0YCP9"/>
<sequence length="70" mass="8413">MLRGRTLLFLEEVEGHRRSPEVKNRKPCNRVISRFVMLRERTLLFLVKVKGHLRSLEVKSRKARNRDISR</sequence>
<organism evidence="1 2">
    <name type="scientific">Holothuria leucospilota</name>
    <name type="common">Black long sea cucumber</name>
    <name type="synonym">Mertensiothuria leucospilota</name>
    <dbReference type="NCBI Taxonomy" id="206669"/>
    <lineage>
        <taxon>Eukaryota</taxon>
        <taxon>Metazoa</taxon>
        <taxon>Echinodermata</taxon>
        <taxon>Eleutherozoa</taxon>
        <taxon>Echinozoa</taxon>
        <taxon>Holothuroidea</taxon>
        <taxon>Aspidochirotacea</taxon>
        <taxon>Aspidochirotida</taxon>
        <taxon>Holothuriidae</taxon>
        <taxon>Holothuria</taxon>
    </lineage>
</organism>
<protein>
    <submittedName>
        <fullName evidence="1">Uncharacterized protein</fullName>
    </submittedName>
</protein>